<evidence type="ECO:0000256" key="1">
    <source>
        <dbReference type="ARBA" id="ARBA00022737"/>
    </source>
</evidence>
<evidence type="ECO:0000256" key="2">
    <source>
        <dbReference type="ARBA" id="ARBA00022803"/>
    </source>
</evidence>
<keyword evidence="2 3" id="KW-0802">TPR repeat</keyword>
<dbReference type="PANTHER" id="PTHR45641">
    <property type="entry name" value="TETRATRICOPEPTIDE REPEAT PROTEIN (AFU_ORTHOLOGUE AFUA_6G03870)"/>
    <property type="match status" value="1"/>
</dbReference>
<dbReference type="Proteomes" id="UP000053095">
    <property type="component" value="Unassembled WGS sequence"/>
</dbReference>
<name>A0A6V8H2K1_TALPI</name>
<dbReference type="AlphaFoldDB" id="A0A6V8H2K1"/>
<sequence>MMLSSSSFSSRDTDMEDMGKRFRAFMNQHCLKVMYLLGMAFHAHGKYTDAENIFRQLLELKQDDVTTLDALCETLCNLRNYDESMRLLQDELRLCEDSLGLRHELTIKTLRNIAQVYKLQDNLYLASSVLLRALELSKTGLGENHPIPLAIQEELDEIRGPQDTLALRQALAVKHGLPIPGDVLAGFKTIDASSILLQSYAEVLGFVSGGTDVVNTTMRRLAEMTGHSPQPALHLPSAFESDTSGDEAPEVLESSNYVGVTEVSPIVSTAADNPTAAVALTRSSDPFRCLVDRSIQVWHRTKTRRGRTRAIARHSHLLRSVETLDDFLCSPTLQYWFFQLREAFMEQKSFQKWSPDRLDDYILLPIEAGFANDKDCMFISHYWHEPDHPDYHGEDLQPLQELLRDGLWGQITLFWVDFTCLPQRDRTGPQRQYFSRALKSIPRLVRDCAFVWRFSQFQPRLWVLFEVAEFTRNRSRSIPLADIEPFMQHLREMKGYGVRYVLNRHGYRCVNQTDRELVVGWLEILIILSRLVPSIRTRRIILNAIDNSMVRTCFHEQSGIAVDKAKGLITLDDRTYYFNPVPFDEAGPQADVRIPLDSWREAHLRKEILRAERAPDDRGYEEIAKENECEGEYEISENLHRKSLDIAREKSAIEIIVSLDYLAGNLEKQRRYDEAEKLRREQVTVAAAAAEEQRGPDGELEEKLAMTMQNGRLAMYFRRWKGEALETLLEVERPSFQETGQSHANFAEIADQTPQDLKSQGKFKEAKEMLWLLLEWRKTNLGPYHPKTSMTLSNLGTVFRLEGSLIVAERLFWIALALIDDIWGSEHCNTLAIMSELALTLYSRGMKAEAREIYRQQLERQLKTVDFHHPDTFTVKFNLMEVLDRNETFRVMNGRVQIVSDDRI</sequence>
<protein>
    <submittedName>
        <fullName evidence="4">Uncharacterized protein</fullName>
    </submittedName>
</protein>
<dbReference type="PROSITE" id="PS50005">
    <property type="entry name" value="TPR"/>
    <property type="match status" value="1"/>
</dbReference>
<reference evidence="5" key="1">
    <citation type="journal article" date="2015" name="Genome Announc.">
        <title>Draft genome sequence of Talaromyces cellulolyticus strain Y-94, a source of lignocellulosic biomass-degrading enzymes.</title>
        <authorList>
            <person name="Fujii T."/>
            <person name="Koike H."/>
            <person name="Sawayama S."/>
            <person name="Yano S."/>
            <person name="Inoue H."/>
        </authorList>
    </citation>
    <scope>NUCLEOTIDE SEQUENCE [LARGE SCALE GENOMIC DNA]</scope>
    <source>
        <strain evidence="5">Y-94</strain>
    </source>
</reference>
<dbReference type="SMART" id="SM00028">
    <property type="entry name" value="TPR"/>
    <property type="match status" value="3"/>
</dbReference>
<dbReference type="SUPFAM" id="SSF48452">
    <property type="entry name" value="TPR-like"/>
    <property type="match status" value="2"/>
</dbReference>
<accession>A0A6V8H2K1</accession>
<dbReference type="Pfam" id="PF13176">
    <property type="entry name" value="TPR_7"/>
    <property type="match status" value="1"/>
</dbReference>
<gene>
    <name evidence="4" type="ORF">TCE0_017r03402</name>
</gene>
<proteinExistence type="predicted"/>
<dbReference type="Pfam" id="PF13424">
    <property type="entry name" value="TPR_12"/>
    <property type="match status" value="1"/>
</dbReference>
<dbReference type="InterPro" id="IPR011990">
    <property type="entry name" value="TPR-like_helical_dom_sf"/>
</dbReference>
<dbReference type="InterPro" id="IPR019734">
    <property type="entry name" value="TPR_rpt"/>
</dbReference>
<evidence type="ECO:0000313" key="4">
    <source>
        <dbReference type="EMBL" id="GAM35230.1"/>
    </source>
</evidence>
<feature type="repeat" description="TPR" evidence="3">
    <location>
        <begin position="31"/>
        <end position="64"/>
    </location>
</feature>
<organism evidence="4 5">
    <name type="scientific">Talaromyces pinophilus</name>
    <name type="common">Penicillium pinophilum</name>
    <dbReference type="NCBI Taxonomy" id="128442"/>
    <lineage>
        <taxon>Eukaryota</taxon>
        <taxon>Fungi</taxon>
        <taxon>Dikarya</taxon>
        <taxon>Ascomycota</taxon>
        <taxon>Pezizomycotina</taxon>
        <taxon>Eurotiomycetes</taxon>
        <taxon>Eurotiomycetidae</taxon>
        <taxon>Eurotiales</taxon>
        <taxon>Trichocomaceae</taxon>
        <taxon>Talaromyces</taxon>
        <taxon>Talaromyces sect. Talaromyces</taxon>
    </lineage>
</organism>
<dbReference type="Gene3D" id="1.25.40.10">
    <property type="entry name" value="Tetratricopeptide repeat domain"/>
    <property type="match status" value="2"/>
</dbReference>
<comment type="caution">
    <text evidence="4">The sequence shown here is derived from an EMBL/GenBank/DDBJ whole genome shotgun (WGS) entry which is preliminary data.</text>
</comment>
<keyword evidence="1" id="KW-0677">Repeat</keyword>
<keyword evidence="5" id="KW-1185">Reference proteome</keyword>
<dbReference type="Pfam" id="PF13374">
    <property type="entry name" value="TPR_10"/>
    <property type="match status" value="1"/>
</dbReference>
<evidence type="ECO:0000256" key="3">
    <source>
        <dbReference type="PROSITE-ProRule" id="PRU00339"/>
    </source>
</evidence>
<dbReference type="PANTHER" id="PTHR45641:SF19">
    <property type="entry name" value="NEPHROCYSTIN-3"/>
    <property type="match status" value="1"/>
</dbReference>
<dbReference type="EMBL" id="DF933813">
    <property type="protein sequence ID" value="GAM35230.1"/>
    <property type="molecule type" value="Genomic_DNA"/>
</dbReference>
<evidence type="ECO:0000313" key="5">
    <source>
        <dbReference type="Proteomes" id="UP000053095"/>
    </source>
</evidence>